<gene>
    <name evidence="2" type="ORF">WKW82_29520</name>
</gene>
<comment type="caution">
    <text evidence="2">The sequence shown here is derived from an EMBL/GenBank/DDBJ whole genome shotgun (WGS) entry which is preliminary data.</text>
</comment>
<proteinExistence type="predicted"/>
<dbReference type="EMBL" id="JBBKZT010000017">
    <property type="protein sequence ID" value="MEJ8850812.1"/>
    <property type="molecule type" value="Genomic_DNA"/>
</dbReference>
<protein>
    <submittedName>
        <fullName evidence="2">Uncharacterized protein</fullName>
    </submittedName>
</protein>
<feature type="region of interest" description="Disordered" evidence="1">
    <location>
        <begin position="1"/>
        <end position="20"/>
    </location>
</feature>
<sequence>MNDHPRMARKIAPGSDAPTEQTTTVFVRKLARALSTPGIHESLVFRGPNAAKVFSYSADPRDPGKILRKSFDGTRTTGQLVDGKFRASKG</sequence>
<evidence type="ECO:0000313" key="3">
    <source>
        <dbReference type="Proteomes" id="UP001385892"/>
    </source>
</evidence>
<accession>A0ABU8WTF3</accession>
<reference evidence="2 3" key="1">
    <citation type="submission" date="2024-03" db="EMBL/GenBank/DDBJ databases">
        <title>Novel species of the genus Variovorax.</title>
        <authorList>
            <person name="Liu Q."/>
            <person name="Xin Y.-H."/>
        </authorList>
    </citation>
    <scope>NUCLEOTIDE SEQUENCE [LARGE SCALE GENOMIC DNA]</scope>
    <source>
        <strain evidence="2 3">KACC 18900</strain>
    </source>
</reference>
<keyword evidence="3" id="KW-1185">Reference proteome</keyword>
<evidence type="ECO:0000256" key="1">
    <source>
        <dbReference type="SAM" id="MobiDB-lite"/>
    </source>
</evidence>
<name>A0ABU8WTF3_9BURK</name>
<dbReference type="RefSeq" id="WP_340346267.1">
    <property type="nucleotide sequence ID" value="NZ_JBBKZT010000017.1"/>
</dbReference>
<organism evidence="2 3">
    <name type="scientific">Variovorax rhizosphaerae</name>
    <dbReference type="NCBI Taxonomy" id="1836200"/>
    <lineage>
        <taxon>Bacteria</taxon>
        <taxon>Pseudomonadati</taxon>
        <taxon>Pseudomonadota</taxon>
        <taxon>Betaproteobacteria</taxon>
        <taxon>Burkholderiales</taxon>
        <taxon>Comamonadaceae</taxon>
        <taxon>Variovorax</taxon>
    </lineage>
</organism>
<evidence type="ECO:0000313" key="2">
    <source>
        <dbReference type="EMBL" id="MEJ8850812.1"/>
    </source>
</evidence>
<dbReference type="Proteomes" id="UP001385892">
    <property type="component" value="Unassembled WGS sequence"/>
</dbReference>